<name>A0A2S9JQ87_9HYPH</name>
<dbReference type="Pfam" id="PF11185">
    <property type="entry name" value="DUF2971"/>
    <property type="match status" value="1"/>
</dbReference>
<organism evidence="1 2">
    <name type="scientific">Phyllobacterium myrsinacearum</name>
    <dbReference type="NCBI Taxonomy" id="28101"/>
    <lineage>
        <taxon>Bacteria</taxon>
        <taxon>Pseudomonadati</taxon>
        <taxon>Pseudomonadota</taxon>
        <taxon>Alphaproteobacteria</taxon>
        <taxon>Hyphomicrobiales</taxon>
        <taxon>Phyllobacteriaceae</taxon>
        <taxon>Phyllobacterium</taxon>
    </lineage>
</organism>
<dbReference type="RefSeq" id="WP_105733627.1">
    <property type="nucleotide sequence ID" value="NZ_PVBT01000002.1"/>
</dbReference>
<evidence type="ECO:0000313" key="2">
    <source>
        <dbReference type="Proteomes" id="UP000238563"/>
    </source>
</evidence>
<dbReference type="EMBL" id="PVBT01000002">
    <property type="protein sequence ID" value="PRD55398.1"/>
    <property type="molecule type" value="Genomic_DNA"/>
</dbReference>
<protein>
    <recommendedName>
        <fullName evidence="3">DUF2971 domain-containing protein</fullName>
    </recommendedName>
</protein>
<evidence type="ECO:0000313" key="1">
    <source>
        <dbReference type="EMBL" id="PRD55398.1"/>
    </source>
</evidence>
<dbReference type="AlphaFoldDB" id="A0A2S9JQ87"/>
<proteinExistence type="predicted"/>
<dbReference type="InterPro" id="IPR021352">
    <property type="entry name" value="DUF2971"/>
</dbReference>
<keyword evidence="2" id="KW-1185">Reference proteome</keyword>
<comment type="caution">
    <text evidence="1">The sequence shown here is derived from an EMBL/GenBank/DDBJ whole genome shotgun (WGS) entry which is preliminary data.</text>
</comment>
<accession>A0A2S9JQ87</accession>
<evidence type="ECO:0008006" key="3">
    <source>
        <dbReference type="Google" id="ProtNLM"/>
    </source>
</evidence>
<reference evidence="1 2" key="1">
    <citation type="submission" date="2018-02" db="EMBL/GenBank/DDBJ databases">
        <title>The draft genome of Phyllobacterium myrsinacearum DSM5892.</title>
        <authorList>
            <person name="Li L."/>
            <person name="Liu L."/>
            <person name="Zhang X."/>
            <person name="Wang T."/>
        </authorList>
    </citation>
    <scope>NUCLEOTIDE SEQUENCE [LARGE SCALE GENOMIC DNA]</scope>
    <source>
        <strain evidence="1 2">DSM 5892</strain>
    </source>
</reference>
<dbReference type="OrthoDB" id="9795560at2"/>
<dbReference type="Proteomes" id="UP000238563">
    <property type="component" value="Unassembled WGS sequence"/>
</dbReference>
<sequence length="324" mass="36492">MENWDPAVVRILSIFMPSTFKSRAAITPESRFVHYTTSKNLLDILDSGEIEFQNTRDMNDHHDLEIGVERLQDWIGRSGGTALADALDRCAPGVWSEGVRKFQDRLPDVRNETYVLSVAEHDPAESNTGRLSLWRAFERDVTGVAVVVDTLPFMQVAQALKAYSSPVAYWTRQQFIGEFETVAATLLENEQFIARTNRALLREVIFLMLLFAATCSKHPGLGDEREWRVLTNPLLWPSTLLTKHNSGVEGSNRTMYTLPLKNRPMENITGLEFPQLISRVIIGPSMHAEAVREEIVSKLAEKNVQQPAAKVIMSKLPVRTKAMG</sequence>
<gene>
    <name evidence="1" type="ORF">C5750_09575</name>
</gene>